<dbReference type="InterPro" id="IPR045582">
    <property type="entry name" value="Trehalase-like_N"/>
</dbReference>
<accession>A0A2P8G120</accession>
<dbReference type="Proteomes" id="UP000240978">
    <property type="component" value="Unassembled WGS sequence"/>
</dbReference>
<dbReference type="InterPro" id="IPR012341">
    <property type="entry name" value="6hp_glycosidase-like_sf"/>
</dbReference>
<comment type="caution">
    <text evidence="3">The sequence shown here is derived from an EMBL/GenBank/DDBJ whole genome shotgun (WGS) entry which is preliminary data.</text>
</comment>
<feature type="domain" description="Trehalase-like N-terminal" evidence="2">
    <location>
        <begin position="26"/>
        <end position="171"/>
    </location>
</feature>
<protein>
    <submittedName>
        <fullName evidence="3">GH15 family glucan-1,4-alpha-glucosidase</fullName>
    </submittedName>
</protein>
<sequence>MPQLPLLEWLLYFNESLMEKHTYKTGIIGNCAYLAHVNQNTNIDWLCWPRMDSSFIFGSMLDAGKGGEFSILPSGEYTSKQYYLENTNILCTEITSESGRYRITDFAPRFYQYERYFKPLMLIRKVEPLEGNPRIRVKCQPVCDYGSGFLKAQRGSNHIEFLGCEDSLRLTTNIPISYLFEEEHFVLNEDKYLLLSYGSPLEAALNATAESFLRETTIYWRTWIKHSNIANFYQPAVIRSALTLKIHQYEDTGAIIAASTTSLPEYPGSGRNWDYRYCWLRDTYYVITALNHIGHFEEMEKYFNYVADISFSGDYRYQPLYGITGKKNLVEQILPHLDGYLGNQPVRIGNQAYEHIQNDIYGQVLISMLPLYTDHRFIFSERKDSTWWIEYLLSKIEHTIDEKDAGIWEFRNFANIHCYSNLFQWAGCSAAEKMARTIGNEQLAEKAVSLKNRAAAHIESCYDPVRKVYTNAAGSQHLDASTLQLILMNYLDPASEKARDHLAALEKELKTPQGLFYRYLHSDDFGKPKTTFLVCAFWYVEALACVGRVDEAIHEFRNLLQYANHLLLFSEDVDAENGSQWGNFPQAYSHVGLMNAAYRIAMKLDVPIFI</sequence>
<evidence type="ECO:0000259" key="2">
    <source>
        <dbReference type="Pfam" id="PF19291"/>
    </source>
</evidence>
<dbReference type="GO" id="GO:0005975">
    <property type="term" value="P:carbohydrate metabolic process"/>
    <property type="evidence" value="ECO:0007669"/>
    <property type="project" value="InterPro"/>
</dbReference>
<dbReference type="GO" id="GO:0004553">
    <property type="term" value="F:hydrolase activity, hydrolyzing O-glycosyl compounds"/>
    <property type="evidence" value="ECO:0007669"/>
    <property type="project" value="TreeGrafter"/>
</dbReference>
<dbReference type="InterPro" id="IPR008928">
    <property type="entry name" value="6-hairpin_glycosidase_sf"/>
</dbReference>
<dbReference type="SUPFAM" id="SSF48208">
    <property type="entry name" value="Six-hairpin glycosidases"/>
    <property type="match status" value="1"/>
</dbReference>
<proteinExistence type="predicted"/>
<keyword evidence="4" id="KW-1185">Reference proteome</keyword>
<evidence type="ECO:0000313" key="4">
    <source>
        <dbReference type="Proteomes" id="UP000240978"/>
    </source>
</evidence>
<dbReference type="AlphaFoldDB" id="A0A2P8G120"/>
<reference evidence="3 4" key="1">
    <citation type="submission" date="2018-03" db="EMBL/GenBank/DDBJ databases">
        <title>Genomic Encyclopedia of Archaeal and Bacterial Type Strains, Phase II (KMG-II): from individual species to whole genera.</title>
        <authorList>
            <person name="Goeker M."/>
        </authorList>
    </citation>
    <scope>NUCLEOTIDE SEQUENCE [LARGE SCALE GENOMIC DNA]</scope>
    <source>
        <strain evidence="3 4">DSM 18107</strain>
    </source>
</reference>
<organism evidence="3 4">
    <name type="scientific">Chitinophaga ginsengisoli</name>
    <dbReference type="NCBI Taxonomy" id="363837"/>
    <lineage>
        <taxon>Bacteria</taxon>
        <taxon>Pseudomonadati</taxon>
        <taxon>Bacteroidota</taxon>
        <taxon>Chitinophagia</taxon>
        <taxon>Chitinophagales</taxon>
        <taxon>Chitinophagaceae</taxon>
        <taxon>Chitinophaga</taxon>
    </lineage>
</organism>
<evidence type="ECO:0000259" key="1">
    <source>
        <dbReference type="Pfam" id="PF00723"/>
    </source>
</evidence>
<dbReference type="Pfam" id="PF19291">
    <property type="entry name" value="TREH_N"/>
    <property type="match status" value="1"/>
</dbReference>
<dbReference type="PANTHER" id="PTHR31616">
    <property type="entry name" value="TREHALASE"/>
    <property type="match status" value="1"/>
</dbReference>
<dbReference type="PANTHER" id="PTHR31616:SF0">
    <property type="entry name" value="GLUCAN 1,4-ALPHA-GLUCOSIDASE"/>
    <property type="match status" value="1"/>
</dbReference>
<name>A0A2P8G120_9BACT</name>
<gene>
    <name evidence="3" type="ORF">CLV42_109200</name>
</gene>
<dbReference type="Pfam" id="PF00723">
    <property type="entry name" value="Glyco_hydro_15"/>
    <property type="match status" value="1"/>
</dbReference>
<dbReference type="EMBL" id="PYGK01000009">
    <property type="protein sequence ID" value="PSL27664.1"/>
    <property type="molecule type" value="Genomic_DNA"/>
</dbReference>
<dbReference type="Gene3D" id="1.50.10.10">
    <property type="match status" value="1"/>
</dbReference>
<dbReference type="InterPro" id="IPR011613">
    <property type="entry name" value="GH15-like"/>
</dbReference>
<evidence type="ECO:0000313" key="3">
    <source>
        <dbReference type="EMBL" id="PSL27664.1"/>
    </source>
</evidence>
<feature type="domain" description="GH15-like" evidence="1">
    <location>
        <begin position="233"/>
        <end position="598"/>
    </location>
</feature>